<evidence type="ECO:0000313" key="4">
    <source>
        <dbReference type="EMBL" id="OTF94238.1"/>
    </source>
</evidence>
<gene>
    <name evidence="4" type="ORF">HannXRQ_Chr15g0469911</name>
    <name evidence="3" type="ORF">HanXRQr2_Chr15g0678781</name>
</gene>
<dbReference type="PANTHER" id="PTHR33179">
    <property type="entry name" value="VQ MOTIF-CONTAINING PROTEIN"/>
    <property type="match status" value="1"/>
</dbReference>
<dbReference type="AlphaFoldDB" id="A0A251S6E5"/>
<feature type="region of interest" description="Disordered" evidence="1">
    <location>
        <begin position="313"/>
        <end position="344"/>
    </location>
</feature>
<feature type="region of interest" description="Disordered" evidence="1">
    <location>
        <begin position="1"/>
        <end position="22"/>
    </location>
</feature>
<evidence type="ECO:0000313" key="5">
    <source>
        <dbReference type="Proteomes" id="UP000215914"/>
    </source>
</evidence>
<feature type="compositionally biased region" description="Low complexity" evidence="1">
    <location>
        <begin position="1"/>
        <end position="14"/>
    </location>
</feature>
<dbReference type="InParanoid" id="A0A251S6E5"/>
<dbReference type="Pfam" id="PF05678">
    <property type="entry name" value="VQ"/>
    <property type="match status" value="1"/>
</dbReference>
<evidence type="ECO:0000256" key="1">
    <source>
        <dbReference type="SAM" id="MobiDB-lite"/>
    </source>
</evidence>
<dbReference type="PANTHER" id="PTHR33179:SF4">
    <property type="entry name" value="VQ MOTIF-CONTAINING PROTEIN"/>
    <property type="match status" value="1"/>
</dbReference>
<organism evidence="4 5">
    <name type="scientific">Helianthus annuus</name>
    <name type="common">Common sunflower</name>
    <dbReference type="NCBI Taxonomy" id="4232"/>
    <lineage>
        <taxon>Eukaryota</taxon>
        <taxon>Viridiplantae</taxon>
        <taxon>Streptophyta</taxon>
        <taxon>Embryophyta</taxon>
        <taxon>Tracheophyta</taxon>
        <taxon>Spermatophyta</taxon>
        <taxon>Magnoliopsida</taxon>
        <taxon>eudicotyledons</taxon>
        <taxon>Gunneridae</taxon>
        <taxon>Pentapetalae</taxon>
        <taxon>asterids</taxon>
        <taxon>campanulids</taxon>
        <taxon>Asterales</taxon>
        <taxon>Asteraceae</taxon>
        <taxon>Asteroideae</taxon>
        <taxon>Heliantheae alliance</taxon>
        <taxon>Heliantheae</taxon>
        <taxon>Helianthus</taxon>
    </lineage>
</organism>
<dbReference type="EMBL" id="CM007904">
    <property type="protein sequence ID" value="OTF94238.1"/>
    <property type="molecule type" value="Genomic_DNA"/>
</dbReference>
<dbReference type="FunCoup" id="A0A251S6E5">
    <property type="interactions" value="23"/>
</dbReference>
<dbReference type="Proteomes" id="UP000215914">
    <property type="component" value="Chromosome 15"/>
</dbReference>
<feature type="domain" description="VQ" evidence="2">
    <location>
        <begin position="170"/>
        <end position="197"/>
    </location>
</feature>
<dbReference type="OrthoDB" id="780193at2759"/>
<accession>A0A251S6E5</accession>
<sequence>MDSGNSGSFQSSSGADEECDSRAAVHDSGLITSHHLPHQPPPPPLFNHLIHHQNQITNNSNPLFFSSSSSSPSSQHQLLNLDSVMWNKTLPSFSDHHFSHATTTTNVSSEIPLVAGLLLGSGEGVMMTNLNPVPEDRETATVTATIATTTSTNPLPPSRNPKKRSRASRRAPTTVLNTDTHNFRAMVQQFTGIPSPPFTSPSSGFPTLNTSLDLFGRPSAMMRSNTNNFDHNLNALPSYLLPPKQYSSLIDHSCNNLLNTMQNPITFPYNPLNQSPLLNLKPTENPNPSIGFGVIGQTQIHEHHTTLPDLLSTAATPTTTSSRNDDPVASGNWDGGGGDNYNNG</sequence>
<dbReference type="InterPro" id="IPR039609">
    <property type="entry name" value="VQ_15/22"/>
</dbReference>
<reference evidence="4" key="2">
    <citation type="submission" date="2017-02" db="EMBL/GenBank/DDBJ databases">
        <title>Sunflower complete genome.</title>
        <authorList>
            <person name="Langlade N."/>
            <person name="Munos S."/>
        </authorList>
    </citation>
    <scope>NUCLEOTIDE SEQUENCE [LARGE SCALE GENOMIC DNA]</scope>
    <source>
        <tissue evidence="4">Leaves</tissue>
    </source>
</reference>
<evidence type="ECO:0000313" key="3">
    <source>
        <dbReference type="EMBL" id="KAF5763310.1"/>
    </source>
</evidence>
<feature type="compositionally biased region" description="Low complexity" evidence="1">
    <location>
        <begin position="313"/>
        <end position="322"/>
    </location>
</feature>
<dbReference type="EMBL" id="MNCJ02000330">
    <property type="protein sequence ID" value="KAF5763310.1"/>
    <property type="molecule type" value="Genomic_DNA"/>
</dbReference>
<dbReference type="InterPro" id="IPR008889">
    <property type="entry name" value="VQ"/>
</dbReference>
<feature type="region of interest" description="Disordered" evidence="1">
    <location>
        <begin position="148"/>
        <end position="173"/>
    </location>
</feature>
<keyword evidence="5" id="KW-1185">Reference proteome</keyword>
<dbReference type="Gramene" id="mRNA:HanXRQr2_Chr15g0678781">
    <property type="protein sequence ID" value="mRNA:HanXRQr2_Chr15g0678781"/>
    <property type="gene ID" value="HanXRQr2_Chr15g0678781"/>
</dbReference>
<reference evidence="3" key="3">
    <citation type="submission" date="2020-06" db="EMBL/GenBank/DDBJ databases">
        <title>Helianthus annuus Genome sequencing and assembly Release 2.</title>
        <authorList>
            <person name="Gouzy J."/>
            <person name="Langlade N."/>
            <person name="Munos S."/>
        </authorList>
    </citation>
    <scope>NUCLEOTIDE SEQUENCE</scope>
    <source>
        <tissue evidence="3">Leaves</tissue>
    </source>
</reference>
<proteinExistence type="predicted"/>
<protein>
    <submittedName>
        <fullName evidence="4">Putative VQ</fullName>
    </submittedName>
    <submittedName>
        <fullName evidence="3">VQ motif-containing protein 15/22</fullName>
    </submittedName>
</protein>
<name>A0A251S6E5_HELAN</name>
<reference evidence="3 5" key="1">
    <citation type="journal article" date="2017" name="Nature">
        <title>The sunflower genome provides insights into oil metabolism, flowering and Asterid evolution.</title>
        <authorList>
            <person name="Badouin H."/>
            <person name="Gouzy J."/>
            <person name="Grassa C.J."/>
            <person name="Murat F."/>
            <person name="Staton S.E."/>
            <person name="Cottret L."/>
            <person name="Lelandais-Briere C."/>
            <person name="Owens G.L."/>
            <person name="Carrere S."/>
            <person name="Mayjonade B."/>
            <person name="Legrand L."/>
            <person name="Gill N."/>
            <person name="Kane N.C."/>
            <person name="Bowers J.E."/>
            <person name="Hubner S."/>
            <person name="Bellec A."/>
            <person name="Berard A."/>
            <person name="Berges H."/>
            <person name="Blanchet N."/>
            <person name="Boniface M.C."/>
            <person name="Brunel D."/>
            <person name="Catrice O."/>
            <person name="Chaidir N."/>
            <person name="Claudel C."/>
            <person name="Donnadieu C."/>
            <person name="Faraut T."/>
            <person name="Fievet G."/>
            <person name="Helmstetter N."/>
            <person name="King M."/>
            <person name="Knapp S.J."/>
            <person name="Lai Z."/>
            <person name="Le Paslier M.C."/>
            <person name="Lippi Y."/>
            <person name="Lorenzon L."/>
            <person name="Mandel J.R."/>
            <person name="Marage G."/>
            <person name="Marchand G."/>
            <person name="Marquand E."/>
            <person name="Bret-Mestries E."/>
            <person name="Morien E."/>
            <person name="Nambeesan S."/>
            <person name="Nguyen T."/>
            <person name="Pegot-Espagnet P."/>
            <person name="Pouilly N."/>
            <person name="Raftis F."/>
            <person name="Sallet E."/>
            <person name="Schiex T."/>
            <person name="Thomas J."/>
            <person name="Vandecasteele C."/>
            <person name="Vares D."/>
            <person name="Vear F."/>
            <person name="Vautrin S."/>
            <person name="Crespi M."/>
            <person name="Mangin B."/>
            <person name="Burke J.M."/>
            <person name="Salse J."/>
            <person name="Munos S."/>
            <person name="Vincourt P."/>
            <person name="Rieseberg L.H."/>
            <person name="Langlade N.B."/>
        </authorList>
    </citation>
    <scope>NUCLEOTIDE SEQUENCE [LARGE SCALE GENOMIC DNA]</scope>
    <source>
        <strain evidence="5">cv. SF193</strain>
        <tissue evidence="3">Leaves</tissue>
    </source>
</reference>
<feature type="compositionally biased region" description="Gly residues" evidence="1">
    <location>
        <begin position="333"/>
        <end position="344"/>
    </location>
</feature>
<feature type="compositionally biased region" description="Basic residues" evidence="1">
    <location>
        <begin position="160"/>
        <end position="169"/>
    </location>
</feature>
<evidence type="ECO:0000259" key="2">
    <source>
        <dbReference type="Pfam" id="PF05678"/>
    </source>
</evidence>